<gene>
    <name evidence="8" type="ORF">GM415_02625</name>
</gene>
<accession>A0A6I6J8Z9</accession>
<evidence type="ECO:0000256" key="1">
    <source>
        <dbReference type="ARBA" id="ARBA00000798"/>
    </source>
</evidence>
<feature type="domain" description="PLD phosphodiesterase" evidence="7">
    <location>
        <begin position="278"/>
        <end position="305"/>
    </location>
</feature>
<dbReference type="RefSeq" id="WP_158946277.1">
    <property type="nucleotide sequence ID" value="NZ_CP046400.1"/>
</dbReference>
<dbReference type="AlphaFoldDB" id="A0A6I6J8Z9"/>
<dbReference type="PROSITE" id="PS50035">
    <property type="entry name" value="PLD"/>
    <property type="match status" value="2"/>
</dbReference>
<evidence type="ECO:0000256" key="4">
    <source>
        <dbReference type="ARBA" id="ARBA00022801"/>
    </source>
</evidence>
<organism evidence="8 9">
    <name type="scientific">Pseudodesulfovibrio cashew</name>
    <dbReference type="NCBI Taxonomy" id="2678688"/>
    <lineage>
        <taxon>Bacteria</taxon>
        <taxon>Pseudomonadati</taxon>
        <taxon>Thermodesulfobacteriota</taxon>
        <taxon>Desulfovibrionia</taxon>
        <taxon>Desulfovibrionales</taxon>
        <taxon>Desulfovibrionaceae</taxon>
    </lineage>
</organism>
<keyword evidence="4" id="KW-0378">Hydrolase</keyword>
<dbReference type="Proteomes" id="UP000428328">
    <property type="component" value="Chromosome"/>
</dbReference>
<dbReference type="GO" id="GO:0016891">
    <property type="term" value="F:RNA endonuclease activity producing 5'-phosphomonoesters, hydrolytic mechanism"/>
    <property type="evidence" value="ECO:0007669"/>
    <property type="project" value="TreeGrafter"/>
</dbReference>
<reference evidence="8 9" key="1">
    <citation type="submission" date="2019-11" db="EMBL/GenBank/DDBJ databases">
        <authorList>
            <person name="Zheng R.K."/>
            <person name="Sun C.M."/>
        </authorList>
    </citation>
    <scope>NUCLEOTIDE SEQUENCE [LARGE SCALE GENOMIC DNA]</scope>
    <source>
        <strain evidence="8 9">SRB007</strain>
    </source>
</reference>
<feature type="domain" description="PLD phosphodiesterase" evidence="7">
    <location>
        <begin position="113"/>
        <end position="140"/>
    </location>
</feature>
<dbReference type="InterPro" id="IPR025202">
    <property type="entry name" value="PLD-like_dom"/>
</dbReference>
<dbReference type="PANTHER" id="PTHR43856:SF1">
    <property type="entry name" value="MITOCHONDRIAL CARDIOLIPIN HYDROLASE"/>
    <property type="match status" value="1"/>
</dbReference>
<evidence type="ECO:0000256" key="3">
    <source>
        <dbReference type="ARBA" id="ARBA00012027"/>
    </source>
</evidence>
<dbReference type="InterPro" id="IPR051406">
    <property type="entry name" value="PLD_domain"/>
</dbReference>
<evidence type="ECO:0000313" key="8">
    <source>
        <dbReference type="EMBL" id="QGY39065.1"/>
    </source>
</evidence>
<dbReference type="GO" id="GO:0016042">
    <property type="term" value="P:lipid catabolic process"/>
    <property type="evidence" value="ECO:0007669"/>
    <property type="project" value="UniProtKB-KW"/>
</dbReference>
<dbReference type="Gene3D" id="3.30.870.10">
    <property type="entry name" value="Endonuclease Chain A"/>
    <property type="match status" value="2"/>
</dbReference>
<dbReference type="CDD" id="cd09116">
    <property type="entry name" value="PLDc_Nuc_like"/>
    <property type="match status" value="1"/>
</dbReference>
<protein>
    <recommendedName>
        <fullName evidence="3">phospholipase D</fullName>
        <ecNumber evidence="3">3.1.4.4</ecNumber>
    </recommendedName>
</protein>
<evidence type="ECO:0000313" key="9">
    <source>
        <dbReference type="Proteomes" id="UP000428328"/>
    </source>
</evidence>
<dbReference type="PANTHER" id="PTHR43856">
    <property type="entry name" value="CARDIOLIPIN HYDROLASE"/>
    <property type="match status" value="1"/>
</dbReference>
<name>A0A6I6J8Z9_9BACT</name>
<comment type="similarity">
    <text evidence="2">Belongs to the phospholipase D family.</text>
</comment>
<evidence type="ECO:0000256" key="2">
    <source>
        <dbReference type="ARBA" id="ARBA00008664"/>
    </source>
</evidence>
<keyword evidence="5" id="KW-0442">Lipid degradation</keyword>
<dbReference type="EMBL" id="CP046400">
    <property type="protein sequence ID" value="QGY39065.1"/>
    <property type="molecule type" value="Genomic_DNA"/>
</dbReference>
<keyword evidence="6" id="KW-0443">Lipid metabolism</keyword>
<dbReference type="SUPFAM" id="SSF56024">
    <property type="entry name" value="Phospholipase D/nuclease"/>
    <property type="match status" value="2"/>
</dbReference>
<dbReference type="GO" id="GO:0004630">
    <property type="term" value="F:phospholipase D activity"/>
    <property type="evidence" value="ECO:0007669"/>
    <property type="project" value="UniProtKB-EC"/>
</dbReference>
<dbReference type="EC" id="3.1.4.4" evidence="3"/>
<dbReference type="GO" id="GO:0006793">
    <property type="term" value="P:phosphorus metabolic process"/>
    <property type="evidence" value="ECO:0007669"/>
    <property type="project" value="UniProtKB-ARBA"/>
</dbReference>
<comment type="catalytic activity">
    <reaction evidence="1">
        <text>a 1,2-diacyl-sn-glycero-3-phosphocholine + H2O = a 1,2-diacyl-sn-glycero-3-phosphate + choline + H(+)</text>
        <dbReference type="Rhea" id="RHEA:14445"/>
        <dbReference type="ChEBI" id="CHEBI:15354"/>
        <dbReference type="ChEBI" id="CHEBI:15377"/>
        <dbReference type="ChEBI" id="CHEBI:15378"/>
        <dbReference type="ChEBI" id="CHEBI:57643"/>
        <dbReference type="ChEBI" id="CHEBI:58608"/>
        <dbReference type="EC" id="3.1.4.4"/>
    </reaction>
</comment>
<sequence length="349" mass="38840">MGCRIGNLEMYLGPRECGGPDDLKQVIIDFVNGAVKTLEIAVQELDCMEIAHAVVRARQRGVRVQVVLEGDYLCFGTPKGEPFTPTPRGKLEPNLEIMSAMLRAGIDVKSDYNGAIFHQKFVVRDRESLLTGSTNFTDTGVGTNLNHIVVIHDRKVAGEYAREFREIRRGRFGKWSEHDTAPSTVEVSGIPVKVLFAPDHNPEMEIMKQMMRAEKSIHFAIFTFARSSGIDDTMIKLARVGVRIVGAMDGTMASQSWAPKDTVKAAGAELFTIPKGQGVRKLHHKIMVIDERIVIAGSFNYTRPATLLNDENILVMGHPEEGDAYKQYRLASEVLREIKRITDTFGKPV</sequence>
<proteinExistence type="inferred from homology"/>
<evidence type="ECO:0000256" key="6">
    <source>
        <dbReference type="ARBA" id="ARBA00023098"/>
    </source>
</evidence>
<dbReference type="SMART" id="SM00155">
    <property type="entry name" value="PLDc"/>
    <property type="match status" value="2"/>
</dbReference>
<keyword evidence="9" id="KW-1185">Reference proteome</keyword>
<dbReference type="InterPro" id="IPR001736">
    <property type="entry name" value="PLipase_D/transphosphatidylase"/>
</dbReference>
<dbReference type="Pfam" id="PF13091">
    <property type="entry name" value="PLDc_2"/>
    <property type="match status" value="2"/>
</dbReference>
<dbReference type="KEGG" id="psel:GM415_02625"/>
<evidence type="ECO:0000259" key="7">
    <source>
        <dbReference type="PROSITE" id="PS50035"/>
    </source>
</evidence>
<evidence type="ECO:0000256" key="5">
    <source>
        <dbReference type="ARBA" id="ARBA00022963"/>
    </source>
</evidence>